<evidence type="ECO:0000256" key="13">
    <source>
        <dbReference type="SAM" id="Phobius"/>
    </source>
</evidence>
<feature type="transmembrane region" description="Helical" evidence="13">
    <location>
        <begin position="35"/>
        <end position="56"/>
    </location>
</feature>
<comment type="pathway">
    <text evidence="2">Cell wall biogenesis; cell wall polysaccharide biosynthesis.</text>
</comment>
<feature type="transmembrane region" description="Helical" evidence="13">
    <location>
        <begin position="382"/>
        <end position="403"/>
    </location>
</feature>
<feature type="domain" description="Arabinofuranosyltransferase AftA N-terminal" evidence="15">
    <location>
        <begin position="1"/>
        <end position="434"/>
    </location>
</feature>
<dbReference type="AlphaFoldDB" id="A0A5C4U1J5"/>
<feature type="domain" description="Arabinofuranosyltransferase AftA C-terminal" evidence="14">
    <location>
        <begin position="443"/>
        <end position="622"/>
    </location>
</feature>
<evidence type="ECO:0000259" key="15">
    <source>
        <dbReference type="Pfam" id="PF12250"/>
    </source>
</evidence>
<dbReference type="GO" id="GO:0044038">
    <property type="term" value="P:cell wall macromolecule biosynthetic process"/>
    <property type="evidence" value="ECO:0007669"/>
    <property type="project" value="InterPro"/>
</dbReference>
<dbReference type="Pfam" id="PF12250">
    <property type="entry name" value="AftA_N"/>
    <property type="match status" value="1"/>
</dbReference>
<evidence type="ECO:0000256" key="8">
    <source>
        <dbReference type="ARBA" id="ARBA00022692"/>
    </source>
</evidence>
<keyword evidence="9 13" id="KW-1133">Transmembrane helix</keyword>
<feature type="transmembrane region" description="Helical" evidence="13">
    <location>
        <begin position="184"/>
        <end position="200"/>
    </location>
</feature>
<organism evidence="16 17">
    <name type="scientific">Corynebacterium tapiri</name>
    <dbReference type="NCBI Taxonomy" id="1448266"/>
    <lineage>
        <taxon>Bacteria</taxon>
        <taxon>Bacillati</taxon>
        <taxon>Actinomycetota</taxon>
        <taxon>Actinomycetes</taxon>
        <taxon>Mycobacteriales</taxon>
        <taxon>Corynebacteriaceae</taxon>
        <taxon>Corynebacterium</taxon>
    </lineage>
</organism>
<dbReference type="EC" id="2.4.2.46" evidence="4"/>
<feature type="transmembrane region" description="Helical" evidence="13">
    <location>
        <begin position="68"/>
        <end position="91"/>
    </location>
</feature>
<accession>A0A5C4U1J5</accession>
<evidence type="ECO:0000256" key="6">
    <source>
        <dbReference type="ARBA" id="ARBA00022475"/>
    </source>
</evidence>
<dbReference type="GO" id="GO:0016757">
    <property type="term" value="F:glycosyltransferase activity"/>
    <property type="evidence" value="ECO:0007669"/>
    <property type="project" value="InterPro"/>
</dbReference>
<comment type="similarity">
    <text evidence="3">Belongs to the glycosyltransferase 85 family.</text>
</comment>
<dbReference type="Proteomes" id="UP000312032">
    <property type="component" value="Unassembled WGS sequence"/>
</dbReference>
<evidence type="ECO:0000256" key="1">
    <source>
        <dbReference type="ARBA" id="ARBA00004651"/>
    </source>
</evidence>
<evidence type="ECO:0000256" key="11">
    <source>
        <dbReference type="ARBA" id="ARBA00033184"/>
    </source>
</evidence>
<keyword evidence="10 13" id="KW-0472">Membrane</keyword>
<evidence type="ECO:0000256" key="9">
    <source>
        <dbReference type="ARBA" id="ARBA00022989"/>
    </source>
</evidence>
<keyword evidence="7" id="KW-0808">Transferase</keyword>
<dbReference type="GO" id="GO:0045227">
    <property type="term" value="P:capsule polysaccharide biosynthetic process"/>
    <property type="evidence" value="ECO:0007669"/>
    <property type="project" value="UniProtKB-UniPathway"/>
</dbReference>
<protein>
    <recommendedName>
        <fullName evidence="5">Galactan 5-O-arabinofuranosyltransferase</fullName>
        <ecNumber evidence="4">2.4.2.46</ecNumber>
    </recommendedName>
    <alternativeName>
        <fullName evidence="11">Arabinofuranosyltransferase AftA</fullName>
    </alternativeName>
</protein>
<dbReference type="GO" id="GO:0005886">
    <property type="term" value="C:plasma membrane"/>
    <property type="evidence" value="ECO:0007669"/>
    <property type="project" value="UniProtKB-SubCell"/>
</dbReference>
<dbReference type="EMBL" id="VDHJ01000018">
    <property type="protein sequence ID" value="TNL94854.1"/>
    <property type="molecule type" value="Genomic_DNA"/>
</dbReference>
<evidence type="ECO:0000259" key="14">
    <source>
        <dbReference type="Pfam" id="PF12249"/>
    </source>
</evidence>
<evidence type="ECO:0000256" key="7">
    <source>
        <dbReference type="ARBA" id="ARBA00022679"/>
    </source>
</evidence>
<feature type="transmembrane region" description="Helical" evidence="13">
    <location>
        <begin position="355"/>
        <end position="376"/>
    </location>
</feature>
<comment type="caution">
    <text evidence="16">The sequence shown here is derived from an EMBL/GenBank/DDBJ whole genome shotgun (WGS) entry which is preliminary data.</text>
</comment>
<gene>
    <name evidence="16" type="ORF">FHE74_10100</name>
</gene>
<dbReference type="OrthoDB" id="4775300at2"/>
<name>A0A5C4U1J5_9CORY</name>
<evidence type="ECO:0000256" key="12">
    <source>
        <dbReference type="ARBA" id="ARBA00034030"/>
    </source>
</evidence>
<dbReference type="InterPro" id="IPR020963">
    <property type="entry name" value="ArabinofuranosylTrfase_AftA_N"/>
</dbReference>
<dbReference type="UniPathway" id="UPA00963"/>
<feature type="transmembrane region" description="Helical" evidence="13">
    <location>
        <begin position="158"/>
        <end position="177"/>
    </location>
</feature>
<feature type="transmembrane region" description="Helical" evidence="13">
    <location>
        <begin position="423"/>
        <end position="440"/>
    </location>
</feature>
<dbReference type="Pfam" id="PF12249">
    <property type="entry name" value="AftA_C"/>
    <property type="match status" value="1"/>
</dbReference>
<keyword evidence="6" id="KW-1003">Cell membrane</keyword>
<sequence>MAASTLGGGAFALVCWLVLKMTSLPAFNTSMVTRALATAGTAMVLVITGVLAFLWVRSSRDPGPRPMWLRVITNLVCHLSPAALVVTALAVPLAATRLFLDGIQVDQGFRSQFLTRMATTLANQDMNYVDMPSYYPMGWFWLGGRLANVLNVPGWEVFQPWAIVSIAAAGSLLVAVWQRLTSSLPMATAIALVTVCIVLVTTPDEPYAAVVAMGAPAAVAMARPAMRGSWFATAGIMVFLGISAMFYTLFTGATALAIVLIALVNALVRRSFTPILHLAVIGVGSVLIALISWGPFLFAALSGAYELESTANHFLPSEGTELPLPFLAPSVVGILCFCGLLYLVVRARTDQARNFLVALAAFYLWCIASMLAPLVGTSLLGFRMEVMVTLMFTTLGVIALGRVAHLDLRRFYPQGVSERTGRIVLTVAAVIMVASGVSYAQGIPEHNEDKLDHAYRDTDGHGERGDRYKADAGSSFTGVNEHLLQQGFDPNDTVVLTDETRFLSFFPYHGFNAFTSHYANPLGEFSQRNATIREWAESSWDDNSDPAAFRSALDNAPWRAPDVFVFRGDASDAENGWKTHLAEDIFPNQPNVRYDAVFFNPAVFADESLWNVEQVGPFVVVTSHA</sequence>
<evidence type="ECO:0000256" key="2">
    <source>
        <dbReference type="ARBA" id="ARBA00004776"/>
    </source>
</evidence>
<evidence type="ECO:0000256" key="3">
    <source>
        <dbReference type="ARBA" id="ARBA00009655"/>
    </source>
</evidence>
<feature type="transmembrane region" description="Helical" evidence="13">
    <location>
        <begin position="275"/>
        <end position="302"/>
    </location>
</feature>
<evidence type="ECO:0000256" key="5">
    <source>
        <dbReference type="ARBA" id="ARBA00020482"/>
    </source>
</evidence>
<evidence type="ECO:0000256" key="10">
    <source>
        <dbReference type="ARBA" id="ARBA00023136"/>
    </source>
</evidence>
<comment type="subcellular location">
    <subcellularLocation>
        <location evidence="1">Cell membrane</location>
        <topology evidence="1">Multi-pass membrane protein</topology>
    </subcellularLocation>
</comment>
<keyword evidence="8 13" id="KW-0812">Transmembrane</keyword>
<feature type="transmembrane region" description="Helical" evidence="13">
    <location>
        <begin position="322"/>
        <end position="343"/>
    </location>
</feature>
<feature type="transmembrane region" description="Helical" evidence="13">
    <location>
        <begin position="206"/>
        <end position="222"/>
    </location>
</feature>
<reference evidence="16 17" key="1">
    <citation type="submission" date="2019-06" db="EMBL/GenBank/DDBJ databases">
        <authorList>
            <person name="Li J."/>
        </authorList>
    </citation>
    <scope>NUCLEOTIDE SEQUENCE [LARGE SCALE GENOMIC DNA]</scope>
    <source>
        <strain evidence="16 17">LMG 28165</strain>
    </source>
</reference>
<evidence type="ECO:0000256" key="4">
    <source>
        <dbReference type="ARBA" id="ARBA00012037"/>
    </source>
</evidence>
<feature type="transmembrane region" description="Helical" evidence="13">
    <location>
        <begin position="252"/>
        <end position="268"/>
    </location>
</feature>
<evidence type="ECO:0000313" key="17">
    <source>
        <dbReference type="Proteomes" id="UP000312032"/>
    </source>
</evidence>
<evidence type="ECO:0000313" key="16">
    <source>
        <dbReference type="EMBL" id="TNL94854.1"/>
    </source>
</evidence>
<dbReference type="InterPro" id="IPR020959">
    <property type="entry name" value="ArabinofuranosylTrfase_AftA_C"/>
</dbReference>
<keyword evidence="17" id="KW-1185">Reference proteome</keyword>
<proteinExistence type="inferred from homology"/>
<comment type="catalytic activity">
    <reaction evidence="12">
        <text>Adds an alpha-D-arabinofuranosyl group from trans,octacis-decaprenylphospho-beta-D-arabinofuranose at the 5-O-position of the eighth, tenth and twelfth galactofuranose unit of the galactofuranan chain of [beta-D-galactofuranosyl-(1-&gt;5)-beta-D-galactofuranosyl-(1-&gt;6)]14-beta-D-galactofuranosyl-(1-&gt;5)-beta-D-galactofuranosyl-(1-&gt;4)-alpha-L-rhamnopyranosyl-(1-&gt;3)-N-acetyl-alpha-D-glucosaminyl-diphospho-trans,octacis-decaprenol.</text>
        <dbReference type="EC" id="2.4.2.46"/>
    </reaction>
</comment>